<dbReference type="Proteomes" id="UP000004863">
    <property type="component" value="Unassembled WGS sequence"/>
</dbReference>
<reference evidence="1" key="1">
    <citation type="submission" date="2012-03" db="EMBL/GenBank/DDBJ databases">
        <authorList>
            <person name="Durkin A.S."/>
            <person name="McCorrison J."/>
            <person name="Torralba M."/>
            <person name="Gillis M."/>
            <person name="Methe B."/>
            <person name="Sutton G."/>
            <person name="Nelson K.E."/>
        </authorList>
    </citation>
    <scope>NUCLEOTIDE SEQUENCE [LARGE SCALE GENOMIC DNA]</scope>
    <source>
        <strain evidence="1">F0474</strain>
    </source>
</reference>
<evidence type="ECO:0000313" key="1">
    <source>
        <dbReference type="EMBL" id="EID50773.1"/>
    </source>
</evidence>
<accession>I0USC0</accession>
<sequence length="44" mass="5176">MGVLLLCLRPNKKFRRYLLNFLERSCSIFLQDPVRNLGPVIDAR</sequence>
<organism evidence="1 2">
    <name type="scientific">Rothia aeria F0474</name>
    <dbReference type="NCBI Taxonomy" id="1125724"/>
    <lineage>
        <taxon>Bacteria</taxon>
        <taxon>Bacillati</taxon>
        <taxon>Actinomycetota</taxon>
        <taxon>Actinomycetes</taxon>
        <taxon>Micrococcales</taxon>
        <taxon>Micrococcaceae</taxon>
        <taxon>Rothia</taxon>
    </lineage>
</organism>
<proteinExistence type="predicted"/>
<keyword evidence="2" id="KW-1185">Reference proteome</keyword>
<evidence type="ECO:0000313" key="2">
    <source>
        <dbReference type="Proteomes" id="UP000004863"/>
    </source>
</evidence>
<dbReference type="AlphaFoldDB" id="I0USC0"/>
<dbReference type="EMBL" id="AJJQ01000036">
    <property type="protein sequence ID" value="EID50773.1"/>
    <property type="molecule type" value="Genomic_DNA"/>
</dbReference>
<protein>
    <submittedName>
        <fullName evidence="1">Uncharacterized protein</fullName>
    </submittedName>
</protein>
<gene>
    <name evidence="1" type="ORF">HMPREF1324_0195</name>
</gene>
<comment type="caution">
    <text evidence="1">The sequence shown here is derived from an EMBL/GenBank/DDBJ whole genome shotgun (WGS) entry which is preliminary data.</text>
</comment>
<name>I0USC0_9MICC</name>